<sequence>MAKIVPGRYTAKMEGSYVVFIIGMRINQLLAVHKWLPVARAMGGMVEELYQNPELGFLGSRSSMSLCTITQIQYWRSFEHLEKYARHAPLHLKAWKKFNQAVGADGSVGIYHETYLVEAGHYECVYVNMPVFGLGEVGELVPATGKRESARQRINKG</sequence>
<organism evidence="2 3">
    <name type="scientific">Brevibacillus agri</name>
    <dbReference type="NCBI Taxonomy" id="51101"/>
    <lineage>
        <taxon>Bacteria</taxon>
        <taxon>Bacillati</taxon>
        <taxon>Bacillota</taxon>
        <taxon>Bacilli</taxon>
        <taxon>Bacillales</taxon>
        <taxon>Paenibacillaceae</taxon>
        <taxon>Brevibacillus</taxon>
    </lineage>
</organism>
<dbReference type="AlphaFoldDB" id="A0A3M8B9B3"/>
<proteinExistence type="predicted"/>
<dbReference type="OrthoDB" id="7566033at2"/>
<dbReference type="Proteomes" id="UP000276178">
    <property type="component" value="Unassembled WGS sequence"/>
</dbReference>
<dbReference type="EMBL" id="RHHN01000010">
    <property type="protein sequence ID" value="RNB60006.1"/>
    <property type="molecule type" value="Genomic_DNA"/>
</dbReference>
<reference evidence="2 3" key="1">
    <citation type="submission" date="2018-10" db="EMBL/GenBank/DDBJ databases">
        <title>Phylogenomics of Brevibacillus.</title>
        <authorList>
            <person name="Dunlap C."/>
        </authorList>
    </citation>
    <scope>NUCLEOTIDE SEQUENCE [LARGE SCALE GENOMIC DNA]</scope>
    <source>
        <strain evidence="2 3">NRRL NRS 1219</strain>
    </source>
</reference>
<dbReference type="Pfam" id="PF13826">
    <property type="entry name" value="Monooxy_af470-like"/>
    <property type="match status" value="1"/>
</dbReference>
<reference evidence="1 4" key="2">
    <citation type="submission" date="2019-06" db="EMBL/GenBank/DDBJ databases">
        <title>Whole genome shotgun sequence of Brevibacillus agri NBRC 15538.</title>
        <authorList>
            <person name="Hosoyama A."/>
            <person name="Uohara A."/>
            <person name="Ohji S."/>
            <person name="Ichikawa N."/>
        </authorList>
    </citation>
    <scope>NUCLEOTIDE SEQUENCE [LARGE SCALE GENOMIC DNA]</scope>
    <source>
        <strain evidence="1 4">NBRC 15538</strain>
    </source>
</reference>
<evidence type="ECO:0000313" key="1">
    <source>
        <dbReference type="EMBL" id="GED26549.1"/>
    </source>
</evidence>
<keyword evidence="4" id="KW-1185">Reference proteome</keyword>
<comment type="caution">
    <text evidence="2">The sequence shown here is derived from an EMBL/GenBank/DDBJ whole genome shotgun (WGS) entry which is preliminary data.</text>
</comment>
<evidence type="ECO:0000313" key="4">
    <source>
        <dbReference type="Proteomes" id="UP000317180"/>
    </source>
</evidence>
<protein>
    <submittedName>
        <fullName evidence="2">DUF4188 domain-containing protein</fullName>
    </submittedName>
    <submittedName>
        <fullName evidence="1">Transcriptional regulator</fullName>
    </submittedName>
</protein>
<name>A0A3M8B9B3_9BACL</name>
<dbReference type="GeneID" id="82810593"/>
<evidence type="ECO:0000313" key="2">
    <source>
        <dbReference type="EMBL" id="RNB60006.1"/>
    </source>
</evidence>
<evidence type="ECO:0000313" key="3">
    <source>
        <dbReference type="Proteomes" id="UP000276178"/>
    </source>
</evidence>
<dbReference type="RefSeq" id="WP_005828484.1">
    <property type="nucleotide sequence ID" value="NZ_BJOD01000025.1"/>
</dbReference>
<dbReference type="Proteomes" id="UP000317180">
    <property type="component" value="Unassembled WGS sequence"/>
</dbReference>
<dbReference type="EMBL" id="BJOD01000025">
    <property type="protein sequence ID" value="GED26549.1"/>
    <property type="molecule type" value="Genomic_DNA"/>
</dbReference>
<dbReference type="InterPro" id="IPR025444">
    <property type="entry name" value="Monooxy_af470"/>
</dbReference>
<accession>A0A3M8B9B3</accession>
<gene>
    <name evidence="1" type="ORF">BAG01nite_26510</name>
    <name evidence="2" type="ORF">EB820_03290</name>
</gene>